<organism evidence="1 2">
    <name type="scientific">Lentibacillus salinarum</name>
    <dbReference type="NCBI Taxonomy" id="446820"/>
    <lineage>
        <taxon>Bacteria</taxon>
        <taxon>Bacillati</taxon>
        <taxon>Bacillota</taxon>
        <taxon>Bacilli</taxon>
        <taxon>Bacillales</taxon>
        <taxon>Bacillaceae</taxon>
        <taxon>Lentibacillus</taxon>
    </lineage>
</organism>
<protein>
    <submittedName>
        <fullName evidence="1">YqzE family protein</fullName>
    </submittedName>
</protein>
<dbReference type="Pfam" id="PF14038">
    <property type="entry name" value="YqzE"/>
    <property type="match status" value="1"/>
</dbReference>
<name>A0ABW3ZRI6_9BACI</name>
<dbReference type="EMBL" id="JBHTNH010000002">
    <property type="protein sequence ID" value="MFD1360687.1"/>
    <property type="molecule type" value="Genomic_DNA"/>
</dbReference>
<proteinExistence type="predicted"/>
<evidence type="ECO:0000313" key="1">
    <source>
        <dbReference type="EMBL" id="MFD1360687.1"/>
    </source>
</evidence>
<comment type="caution">
    <text evidence="1">The sequence shown here is derived from an EMBL/GenBank/DDBJ whole genome shotgun (WGS) entry which is preliminary data.</text>
</comment>
<gene>
    <name evidence="1" type="ORF">ACFQ4A_03210</name>
</gene>
<dbReference type="RefSeq" id="WP_382397483.1">
    <property type="nucleotide sequence ID" value="NZ_JBHTNH010000002.1"/>
</dbReference>
<dbReference type="InterPro" id="IPR025622">
    <property type="entry name" value="YqzE"/>
</dbReference>
<keyword evidence="2" id="KW-1185">Reference proteome</keyword>
<sequence length="61" mass="7235">MHISFNDYVKYLTQQITSYLDTPAGEKREQRVKNKVKPPVYSNRWFGVLPFAFKVARKKTN</sequence>
<evidence type="ECO:0000313" key="2">
    <source>
        <dbReference type="Proteomes" id="UP001597178"/>
    </source>
</evidence>
<dbReference type="Proteomes" id="UP001597178">
    <property type="component" value="Unassembled WGS sequence"/>
</dbReference>
<reference evidence="2" key="1">
    <citation type="journal article" date="2019" name="Int. J. Syst. Evol. Microbiol.">
        <title>The Global Catalogue of Microorganisms (GCM) 10K type strain sequencing project: providing services to taxonomists for standard genome sequencing and annotation.</title>
        <authorList>
            <consortium name="The Broad Institute Genomics Platform"/>
            <consortium name="The Broad Institute Genome Sequencing Center for Infectious Disease"/>
            <person name="Wu L."/>
            <person name="Ma J."/>
        </authorList>
    </citation>
    <scope>NUCLEOTIDE SEQUENCE [LARGE SCALE GENOMIC DNA]</scope>
    <source>
        <strain evidence="2">CCUG 54822</strain>
    </source>
</reference>
<accession>A0ABW3ZRI6</accession>